<evidence type="ECO:0000256" key="2">
    <source>
        <dbReference type="ARBA" id="ARBA00005811"/>
    </source>
</evidence>
<dbReference type="GO" id="GO:0051301">
    <property type="term" value="P:cell division"/>
    <property type="evidence" value="ECO:0007669"/>
    <property type="project" value="UniProtKB-UniRule"/>
</dbReference>
<dbReference type="GO" id="GO:0015031">
    <property type="term" value="P:protein transport"/>
    <property type="evidence" value="ECO:0007669"/>
    <property type="project" value="InterPro"/>
</dbReference>
<evidence type="ECO:0000256" key="10">
    <source>
        <dbReference type="HAMAP-Rule" id="MF_02203"/>
    </source>
</evidence>
<sequence length="148" mass="16159">MQTYQRIRRKKVAEINVVPYIDVMLVLLIIFMAVTPVITQGVKVDLPQAESEQLPEDAKPPFIVSVTEEGVYTIKAGEADDEQVPPGDKGAMEQYITEKAMGYLAINQGAPVVVAGDKSVRYEEVILLMVALKKAGVPQVGLMTDSPN</sequence>
<dbReference type="HAMAP" id="MF_02203">
    <property type="entry name" value="TolR"/>
    <property type="match status" value="1"/>
</dbReference>
<protein>
    <recommendedName>
        <fullName evidence="10">Tol-Pal system protein TolR</fullName>
    </recommendedName>
</protein>
<evidence type="ECO:0000256" key="3">
    <source>
        <dbReference type="ARBA" id="ARBA00022475"/>
    </source>
</evidence>
<evidence type="ECO:0000256" key="1">
    <source>
        <dbReference type="ARBA" id="ARBA00004162"/>
    </source>
</evidence>
<keyword evidence="6 10" id="KW-0812">Transmembrane</keyword>
<dbReference type="NCBIfam" id="TIGR02801">
    <property type="entry name" value="tolR"/>
    <property type="match status" value="1"/>
</dbReference>
<accession>A0A5J6WUL6</accession>
<dbReference type="InterPro" id="IPR014168">
    <property type="entry name" value="Tol-Pal_TolR"/>
</dbReference>
<dbReference type="KEGG" id="asim:FE240_03590"/>
<keyword evidence="3 10" id="KW-1003">Cell membrane</keyword>
<keyword evidence="5 10" id="KW-0132">Cell division</keyword>
<evidence type="ECO:0000313" key="11">
    <source>
        <dbReference type="EMBL" id="QFI53871.1"/>
    </source>
</evidence>
<comment type="subcellular location">
    <subcellularLocation>
        <location evidence="10">Cell inner membrane</location>
        <topology evidence="10">Single-pass membrane protein</topology>
    </subcellularLocation>
    <subcellularLocation>
        <location evidence="1">Cell membrane</location>
        <topology evidence="1">Single-pass membrane protein</topology>
    </subcellularLocation>
</comment>
<dbReference type="PANTHER" id="PTHR30558">
    <property type="entry name" value="EXBD MEMBRANE COMPONENT OF PMF-DRIVEN MACROMOLECULE IMPORT SYSTEM"/>
    <property type="match status" value="1"/>
</dbReference>
<feature type="transmembrane region" description="Helical" evidence="10">
    <location>
        <begin position="20"/>
        <end position="38"/>
    </location>
</feature>
<evidence type="ECO:0000313" key="12">
    <source>
        <dbReference type="Proteomes" id="UP000594034"/>
    </source>
</evidence>
<evidence type="ECO:0000256" key="8">
    <source>
        <dbReference type="ARBA" id="ARBA00023136"/>
    </source>
</evidence>
<keyword evidence="12" id="KW-1185">Reference proteome</keyword>
<evidence type="ECO:0000256" key="5">
    <source>
        <dbReference type="ARBA" id="ARBA00022618"/>
    </source>
</evidence>
<reference evidence="11 12" key="1">
    <citation type="submission" date="2019-05" db="EMBL/GenBank/DDBJ databases">
        <title>OXA-830, a novel chromosomally encoded expanded-spectrum class D beta-lactamase in Aeromonas simiae.</title>
        <authorList>
            <person name="Zhou W."/>
            <person name="Chen Q."/>
        </authorList>
    </citation>
    <scope>NUCLEOTIDE SEQUENCE [LARGE SCALE GENOMIC DNA]</scope>
    <source>
        <strain evidence="11 12">A6</strain>
    </source>
</reference>
<evidence type="ECO:0000256" key="6">
    <source>
        <dbReference type="ARBA" id="ARBA00022692"/>
    </source>
</evidence>
<dbReference type="EMBL" id="CP040449">
    <property type="protein sequence ID" value="QFI53871.1"/>
    <property type="molecule type" value="Genomic_DNA"/>
</dbReference>
<keyword evidence="7 10" id="KW-1133">Transmembrane helix</keyword>
<dbReference type="AlphaFoldDB" id="A0A5J6WUL6"/>
<dbReference type="GO" id="GO:0005886">
    <property type="term" value="C:plasma membrane"/>
    <property type="evidence" value="ECO:0007669"/>
    <property type="project" value="UniProtKB-SubCell"/>
</dbReference>
<keyword evidence="8 10" id="KW-0472">Membrane</keyword>
<dbReference type="PANTHER" id="PTHR30558:SF7">
    <property type="entry name" value="TOL-PAL SYSTEM PROTEIN TOLR"/>
    <property type="match status" value="1"/>
</dbReference>
<name>A0A5J6WUL6_9GAMM</name>
<evidence type="ECO:0000256" key="7">
    <source>
        <dbReference type="ARBA" id="ARBA00022989"/>
    </source>
</evidence>
<evidence type="ECO:0000256" key="9">
    <source>
        <dbReference type="ARBA" id="ARBA00023306"/>
    </source>
</evidence>
<comment type="function">
    <text evidence="10">Part of the Tol-Pal system, which plays a role in outer membrane invagination during cell division and is important for maintaining outer membrane integrity.</text>
</comment>
<comment type="subunit">
    <text evidence="10">The Tol-Pal system is composed of five core proteins: the inner membrane proteins TolA, TolQ and TolR, the periplasmic protein TolB and the outer membrane protein Pal. They form a network linking the inner and outer membranes and the peptidoglycan layer.</text>
</comment>
<dbReference type="OrthoDB" id="9798629at2"/>
<dbReference type="Pfam" id="PF02472">
    <property type="entry name" value="ExbD"/>
    <property type="match status" value="1"/>
</dbReference>
<keyword evidence="9 10" id="KW-0131">Cell cycle</keyword>
<evidence type="ECO:0000256" key="4">
    <source>
        <dbReference type="ARBA" id="ARBA00022519"/>
    </source>
</evidence>
<comment type="similarity">
    <text evidence="2 10">Belongs to the ExbD/TolR family.</text>
</comment>
<proteinExistence type="inferred from homology"/>
<dbReference type="Proteomes" id="UP000594034">
    <property type="component" value="Chromosome"/>
</dbReference>
<dbReference type="RefSeq" id="WP_042046972.1">
    <property type="nucleotide sequence ID" value="NZ_CDBY01000051.1"/>
</dbReference>
<dbReference type="GO" id="GO:0022857">
    <property type="term" value="F:transmembrane transporter activity"/>
    <property type="evidence" value="ECO:0007669"/>
    <property type="project" value="InterPro"/>
</dbReference>
<keyword evidence="4 10" id="KW-0997">Cell inner membrane</keyword>
<gene>
    <name evidence="10 11" type="primary">tolR</name>
    <name evidence="11" type="ORF">FE240_03590</name>
</gene>
<dbReference type="InterPro" id="IPR003400">
    <property type="entry name" value="ExbD"/>
</dbReference>
<dbReference type="Gene3D" id="3.30.420.270">
    <property type="match status" value="1"/>
</dbReference>
<organism evidence="11 12">
    <name type="scientific">Aeromonas simiae</name>
    <dbReference type="NCBI Taxonomy" id="218936"/>
    <lineage>
        <taxon>Bacteria</taxon>
        <taxon>Pseudomonadati</taxon>
        <taxon>Pseudomonadota</taxon>
        <taxon>Gammaproteobacteria</taxon>
        <taxon>Aeromonadales</taxon>
        <taxon>Aeromonadaceae</taxon>
        <taxon>Aeromonas</taxon>
    </lineage>
</organism>